<dbReference type="Gene3D" id="1.10.287.130">
    <property type="match status" value="1"/>
</dbReference>
<evidence type="ECO:0000259" key="18">
    <source>
        <dbReference type="PROSITE" id="PS50109"/>
    </source>
</evidence>
<accession>A0A5J6WWT7</accession>
<dbReference type="Proteomes" id="UP000594034">
    <property type="component" value="Chromosome"/>
</dbReference>
<dbReference type="InterPro" id="IPR036097">
    <property type="entry name" value="HisK_dim/P_sf"/>
</dbReference>
<feature type="modified residue" description="4-aspartylphosphate" evidence="15">
    <location>
        <position position="920"/>
    </location>
</feature>
<dbReference type="EMBL" id="CP040449">
    <property type="protein sequence ID" value="QFI54774.1"/>
    <property type="molecule type" value="Genomic_DNA"/>
</dbReference>
<evidence type="ECO:0000256" key="7">
    <source>
        <dbReference type="ARBA" id="ARBA00022679"/>
    </source>
</evidence>
<keyword evidence="17" id="KW-0732">Signal</keyword>
<dbReference type="EC" id="2.7.13.3" evidence="3"/>
<dbReference type="InterPro" id="IPR003661">
    <property type="entry name" value="HisK_dim/P_dom"/>
</dbReference>
<dbReference type="InterPro" id="IPR036890">
    <property type="entry name" value="HATPase_C_sf"/>
</dbReference>
<dbReference type="SUPFAM" id="SSF47226">
    <property type="entry name" value="Histidine-containing phosphotransfer domain, HPT domain"/>
    <property type="match status" value="1"/>
</dbReference>
<dbReference type="GO" id="GO:0000155">
    <property type="term" value="F:phosphorelay sensor kinase activity"/>
    <property type="evidence" value="ECO:0007669"/>
    <property type="project" value="InterPro"/>
</dbReference>
<evidence type="ECO:0000256" key="13">
    <source>
        <dbReference type="ARBA" id="ARBA00023136"/>
    </source>
</evidence>
<evidence type="ECO:0000256" key="10">
    <source>
        <dbReference type="ARBA" id="ARBA00022840"/>
    </source>
</evidence>
<dbReference type="InterPro" id="IPR011006">
    <property type="entry name" value="CheY-like_superfamily"/>
</dbReference>
<evidence type="ECO:0000256" key="12">
    <source>
        <dbReference type="ARBA" id="ARBA00023012"/>
    </source>
</evidence>
<keyword evidence="8 16" id="KW-0812">Transmembrane</keyword>
<evidence type="ECO:0000256" key="17">
    <source>
        <dbReference type="SAM" id="SignalP"/>
    </source>
</evidence>
<evidence type="ECO:0000256" key="9">
    <source>
        <dbReference type="ARBA" id="ARBA00022777"/>
    </source>
</evidence>
<dbReference type="SMART" id="SM00448">
    <property type="entry name" value="REC"/>
    <property type="match status" value="1"/>
</dbReference>
<evidence type="ECO:0000256" key="8">
    <source>
        <dbReference type="ARBA" id="ARBA00022692"/>
    </source>
</evidence>
<feature type="modified residue" description="Phosphohistidine" evidence="14">
    <location>
        <position position="1034"/>
    </location>
</feature>
<dbReference type="SUPFAM" id="SSF47384">
    <property type="entry name" value="Homodimeric domain of signal transducing histidine kinase"/>
    <property type="match status" value="1"/>
</dbReference>
<dbReference type="Pfam" id="PF01627">
    <property type="entry name" value="Hpt"/>
    <property type="match status" value="1"/>
</dbReference>
<evidence type="ECO:0000256" key="14">
    <source>
        <dbReference type="PROSITE-ProRule" id="PRU00110"/>
    </source>
</evidence>
<dbReference type="SMART" id="SM00387">
    <property type="entry name" value="HATPase_c"/>
    <property type="match status" value="1"/>
</dbReference>
<dbReference type="InterPro" id="IPR003594">
    <property type="entry name" value="HATPase_dom"/>
</dbReference>
<gene>
    <name evidence="21" type="ORF">FE240_08760</name>
</gene>
<evidence type="ECO:0000256" key="3">
    <source>
        <dbReference type="ARBA" id="ARBA00012438"/>
    </source>
</evidence>
<feature type="signal peptide" evidence="17">
    <location>
        <begin position="1"/>
        <end position="28"/>
    </location>
</feature>
<dbReference type="CDD" id="cd00082">
    <property type="entry name" value="HisKA"/>
    <property type="match status" value="1"/>
</dbReference>
<dbReference type="InterPro" id="IPR001638">
    <property type="entry name" value="Solute-binding_3/MltF_N"/>
</dbReference>
<evidence type="ECO:0000256" key="1">
    <source>
        <dbReference type="ARBA" id="ARBA00000085"/>
    </source>
</evidence>
<dbReference type="SUPFAM" id="SSF52172">
    <property type="entry name" value="CheY-like"/>
    <property type="match status" value="1"/>
</dbReference>
<keyword evidence="4" id="KW-1003">Cell membrane</keyword>
<sequence length="1086" mass="123401">MSNPTKSNKKPGSAWLFSLLLLAVSTQAGTLPLSHEVDHFLKQHRQLTICYPDIHYQPYFQQGKGLVPDLVAQLAELLGVETKNRIYPDWQQAKEAYRQGHCDLLPLVSAEGVGSELGPQSAPLMTVMAAMLYRTEEDSGPVLMQPAWFSHVLLNHFMPERTITPAQPSVSIPALLHSEPSYAYLGDYLSLRELLRQHPDLNVRIRLLEHDHWQMSMRLVMRDEPSLREAINTAVRYLPPANVYRLLDSYAISSAGSINLPEWSDEEQSWLARTQVLRVAINPGLPPFASRDRNGVPVGWSVDMLRELLRPHGIRVEWRGVRDREEGIRLLRSGEIDMMLGVPESSALAEVLRFTRIMVMSHWALLSRDGLHANLKELDGETVWVPASLWDPSLLERLGKADWQPVPSVVEGAARLRRGEGRALLADLYQLQYPLRLNQLQDLSISDLVDERWGLPFAIAPNRPMLERILNKAMMGISPVQQDELRQRWLQLSVTQVEGVSYGFWISSTLLLLLSGGVVIFLIWRSRRQLALEIERRRLVEQGLSEARQRAEAAAQAKGRFMAAISHEIRTPMNAIIGLLEWLAGTRLGQDQSRALERVRQATDELLGLLNDILDFTRNEQHSLALTPQRVDLAWLCERVIAIHWPKAKARHIALSLSISADLPETLWLDPHRMAQILHNLLSNGIKFTEQGTVRVILTRLDSQLLLQVEDEGPGIDASLRSRLFLPFEQGRDAQQTGEGTGLGLAITHQLVTQMEGSIGVMARRPKGSCFWCRLPLVQPEHPLPRRRQVSRIALHMPAERRLECLHWLARMQVIEDASAEPLIEEPDEYGLPCWRWRGQQLVPGSMLSVLAEEVGHDGAELPRRGDELRVLLVEDHELNRHVLAMQLQQLGAMVTMAEDGAVALTLLEQGLMVDLILTDLQMPRLDGADLCLRLKQEPRWRHLPVYVITADLSVQAIKRLEQCGCDGRLDKPVRRQELAALLQRYVPSPVVSDLPLLDEATLALYCETNRRDLDAVMHCWRAQDWPGWAAQLHRIKGSAKMVGARELVRLIDAWEQRREWDAIDALQQMMEETEQRLRQHDQHHQ</sequence>
<feature type="domain" description="Histidine kinase" evidence="18">
    <location>
        <begin position="564"/>
        <end position="779"/>
    </location>
</feature>
<dbReference type="CDD" id="cd17546">
    <property type="entry name" value="REC_hyHK_CKI1_RcsC-like"/>
    <property type="match status" value="1"/>
</dbReference>
<dbReference type="Pfam" id="PF00072">
    <property type="entry name" value="Response_reg"/>
    <property type="match status" value="1"/>
</dbReference>
<evidence type="ECO:0000259" key="20">
    <source>
        <dbReference type="PROSITE" id="PS50894"/>
    </source>
</evidence>
<dbReference type="PROSITE" id="PS50109">
    <property type="entry name" value="HIS_KIN"/>
    <property type="match status" value="1"/>
</dbReference>
<dbReference type="PANTHER" id="PTHR43047:SF64">
    <property type="entry name" value="HISTIDINE KINASE CONTAINING CHEY-HOMOLOGOUS RECEIVER DOMAIN AND PAS DOMAIN-RELATED"/>
    <property type="match status" value="1"/>
</dbReference>
<keyword evidence="12" id="KW-0902">Two-component regulatory system</keyword>
<dbReference type="SUPFAM" id="SSF53850">
    <property type="entry name" value="Periplasmic binding protein-like II"/>
    <property type="match status" value="2"/>
</dbReference>
<dbReference type="SMART" id="SM00388">
    <property type="entry name" value="HisKA"/>
    <property type="match status" value="1"/>
</dbReference>
<comment type="catalytic activity">
    <reaction evidence="1">
        <text>ATP + protein L-histidine = ADP + protein N-phospho-L-histidine.</text>
        <dbReference type="EC" id="2.7.13.3"/>
    </reaction>
</comment>
<evidence type="ECO:0000256" key="16">
    <source>
        <dbReference type="SAM" id="Phobius"/>
    </source>
</evidence>
<dbReference type="PANTHER" id="PTHR43047">
    <property type="entry name" value="TWO-COMPONENT HISTIDINE PROTEIN KINASE"/>
    <property type="match status" value="1"/>
</dbReference>
<dbReference type="AlphaFoldDB" id="A0A5J6WWT7"/>
<dbReference type="Pfam" id="PF00497">
    <property type="entry name" value="SBP_bac_3"/>
    <property type="match status" value="1"/>
</dbReference>
<dbReference type="PROSITE" id="PS50894">
    <property type="entry name" value="HPT"/>
    <property type="match status" value="1"/>
</dbReference>
<dbReference type="InterPro" id="IPR036641">
    <property type="entry name" value="HPT_dom_sf"/>
</dbReference>
<dbReference type="InterPro" id="IPR001789">
    <property type="entry name" value="Sig_transdc_resp-reg_receiver"/>
</dbReference>
<keyword evidence="11 16" id="KW-1133">Transmembrane helix</keyword>
<keyword evidence="6 15" id="KW-0597">Phosphoprotein</keyword>
<evidence type="ECO:0000313" key="21">
    <source>
        <dbReference type="EMBL" id="QFI54774.1"/>
    </source>
</evidence>
<organism evidence="21 22">
    <name type="scientific">Aeromonas simiae</name>
    <dbReference type="NCBI Taxonomy" id="218936"/>
    <lineage>
        <taxon>Bacteria</taxon>
        <taxon>Pseudomonadati</taxon>
        <taxon>Pseudomonadota</taxon>
        <taxon>Gammaproteobacteria</taxon>
        <taxon>Aeromonadales</taxon>
        <taxon>Aeromonadaceae</taxon>
        <taxon>Aeromonas</taxon>
    </lineage>
</organism>
<dbReference type="Pfam" id="PF00512">
    <property type="entry name" value="HisKA"/>
    <property type="match status" value="1"/>
</dbReference>
<evidence type="ECO:0000256" key="2">
    <source>
        <dbReference type="ARBA" id="ARBA00004429"/>
    </source>
</evidence>
<dbReference type="SUPFAM" id="SSF55874">
    <property type="entry name" value="ATPase domain of HSP90 chaperone/DNA topoisomerase II/histidine kinase"/>
    <property type="match status" value="1"/>
</dbReference>
<evidence type="ECO:0000259" key="19">
    <source>
        <dbReference type="PROSITE" id="PS50110"/>
    </source>
</evidence>
<dbReference type="KEGG" id="asim:FE240_08760"/>
<reference evidence="21 22" key="1">
    <citation type="submission" date="2019-05" db="EMBL/GenBank/DDBJ databases">
        <title>OXA-830, a novel chromosomally encoded expanded-spectrum class D beta-lactamase in Aeromonas simiae.</title>
        <authorList>
            <person name="Zhou W."/>
            <person name="Chen Q."/>
        </authorList>
    </citation>
    <scope>NUCLEOTIDE SEQUENCE [LARGE SCALE GENOMIC DNA]</scope>
    <source>
        <strain evidence="21 22">A6</strain>
    </source>
</reference>
<evidence type="ECO:0000256" key="5">
    <source>
        <dbReference type="ARBA" id="ARBA00022519"/>
    </source>
</evidence>
<dbReference type="Gene3D" id="3.40.50.2300">
    <property type="match status" value="1"/>
</dbReference>
<feature type="chain" id="PRO_5023862378" description="histidine kinase" evidence="17">
    <location>
        <begin position="29"/>
        <end position="1086"/>
    </location>
</feature>
<evidence type="ECO:0000256" key="15">
    <source>
        <dbReference type="PROSITE-ProRule" id="PRU00169"/>
    </source>
</evidence>
<dbReference type="PRINTS" id="PR00344">
    <property type="entry name" value="BCTRLSENSOR"/>
</dbReference>
<keyword evidence="7" id="KW-0808">Transferase</keyword>
<feature type="transmembrane region" description="Helical" evidence="16">
    <location>
        <begin position="502"/>
        <end position="524"/>
    </location>
</feature>
<name>A0A5J6WWT7_9GAMM</name>
<keyword evidence="10" id="KW-0067">ATP-binding</keyword>
<keyword evidence="22" id="KW-1185">Reference proteome</keyword>
<evidence type="ECO:0000313" key="22">
    <source>
        <dbReference type="Proteomes" id="UP000594034"/>
    </source>
</evidence>
<proteinExistence type="predicted"/>
<feature type="domain" description="Response regulatory" evidence="19">
    <location>
        <begin position="870"/>
        <end position="987"/>
    </location>
</feature>
<dbReference type="Pfam" id="PF02518">
    <property type="entry name" value="HATPase_c"/>
    <property type="match status" value="1"/>
</dbReference>
<dbReference type="Gene3D" id="3.40.190.10">
    <property type="entry name" value="Periplasmic binding protein-like II"/>
    <property type="match status" value="4"/>
</dbReference>
<keyword evidence="13 16" id="KW-0472">Membrane</keyword>
<keyword evidence="5" id="KW-0997">Cell inner membrane</keyword>
<evidence type="ECO:0000256" key="6">
    <source>
        <dbReference type="ARBA" id="ARBA00022553"/>
    </source>
</evidence>
<dbReference type="Gene3D" id="1.20.120.160">
    <property type="entry name" value="HPT domain"/>
    <property type="match status" value="1"/>
</dbReference>
<feature type="domain" description="HPt" evidence="20">
    <location>
        <begin position="995"/>
        <end position="1081"/>
    </location>
</feature>
<keyword evidence="10" id="KW-0547">Nucleotide-binding</keyword>
<dbReference type="Gene3D" id="3.30.565.10">
    <property type="entry name" value="Histidine kinase-like ATPase, C-terminal domain"/>
    <property type="match status" value="1"/>
</dbReference>
<evidence type="ECO:0000256" key="4">
    <source>
        <dbReference type="ARBA" id="ARBA00022475"/>
    </source>
</evidence>
<dbReference type="SMART" id="SM00062">
    <property type="entry name" value="PBPb"/>
    <property type="match status" value="1"/>
</dbReference>
<dbReference type="GO" id="GO:0005886">
    <property type="term" value="C:plasma membrane"/>
    <property type="evidence" value="ECO:0007669"/>
    <property type="project" value="UniProtKB-SubCell"/>
</dbReference>
<dbReference type="InterPro" id="IPR008207">
    <property type="entry name" value="Sig_transdc_His_kin_Hpt_dom"/>
</dbReference>
<dbReference type="InterPro" id="IPR005467">
    <property type="entry name" value="His_kinase_dom"/>
</dbReference>
<dbReference type="InterPro" id="IPR004358">
    <property type="entry name" value="Sig_transdc_His_kin-like_C"/>
</dbReference>
<comment type="subcellular location">
    <subcellularLocation>
        <location evidence="2">Cell inner membrane</location>
        <topology evidence="2">Multi-pass membrane protein</topology>
    </subcellularLocation>
</comment>
<protein>
    <recommendedName>
        <fullName evidence="3">histidine kinase</fullName>
        <ecNumber evidence="3">2.7.13.3</ecNumber>
    </recommendedName>
</protein>
<keyword evidence="9" id="KW-0418">Kinase</keyword>
<evidence type="ECO:0000256" key="11">
    <source>
        <dbReference type="ARBA" id="ARBA00022989"/>
    </source>
</evidence>
<dbReference type="PROSITE" id="PS50110">
    <property type="entry name" value="RESPONSE_REGULATORY"/>
    <property type="match status" value="1"/>
</dbReference>